<name>A0A392TNL4_9FABA</name>
<organism evidence="2 3">
    <name type="scientific">Trifolium medium</name>
    <dbReference type="NCBI Taxonomy" id="97028"/>
    <lineage>
        <taxon>Eukaryota</taxon>
        <taxon>Viridiplantae</taxon>
        <taxon>Streptophyta</taxon>
        <taxon>Embryophyta</taxon>
        <taxon>Tracheophyta</taxon>
        <taxon>Spermatophyta</taxon>
        <taxon>Magnoliopsida</taxon>
        <taxon>eudicotyledons</taxon>
        <taxon>Gunneridae</taxon>
        <taxon>Pentapetalae</taxon>
        <taxon>rosids</taxon>
        <taxon>fabids</taxon>
        <taxon>Fabales</taxon>
        <taxon>Fabaceae</taxon>
        <taxon>Papilionoideae</taxon>
        <taxon>50 kb inversion clade</taxon>
        <taxon>NPAAA clade</taxon>
        <taxon>Hologalegina</taxon>
        <taxon>IRL clade</taxon>
        <taxon>Trifolieae</taxon>
        <taxon>Trifolium</taxon>
    </lineage>
</organism>
<feature type="non-terminal residue" evidence="2">
    <location>
        <position position="1"/>
    </location>
</feature>
<feature type="domain" description="RNase H type-1" evidence="1">
    <location>
        <begin position="4"/>
        <end position="52"/>
    </location>
</feature>
<dbReference type="GO" id="GO:0003676">
    <property type="term" value="F:nucleic acid binding"/>
    <property type="evidence" value="ECO:0007669"/>
    <property type="project" value="InterPro"/>
</dbReference>
<accession>A0A392TNL4</accession>
<dbReference type="AlphaFoldDB" id="A0A392TNL4"/>
<comment type="caution">
    <text evidence="2">The sequence shown here is derived from an EMBL/GenBank/DDBJ whole genome shotgun (WGS) entry which is preliminary data.</text>
</comment>
<keyword evidence="3" id="KW-1185">Reference proteome</keyword>
<reference evidence="2 3" key="1">
    <citation type="journal article" date="2018" name="Front. Plant Sci.">
        <title>Red Clover (Trifolium pratense) and Zigzag Clover (T. medium) - A Picture of Genomic Similarities and Differences.</title>
        <authorList>
            <person name="Dluhosova J."/>
            <person name="Istvanek J."/>
            <person name="Nedelnik J."/>
            <person name="Repkova J."/>
        </authorList>
    </citation>
    <scope>NUCLEOTIDE SEQUENCE [LARGE SCALE GENOMIC DNA]</scope>
    <source>
        <strain evidence="3">cv. 10/8</strain>
        <tissue evidence="2">Leaf</tissue>
    </source>
</reference>
<proteinExistence type="predicted"/>
<dbReference type="GO" id="GO:0004523">
    <property type="term" value="F:RNA-DNA hybrid ribonuclease activity"/>
    <property type="evidence" value="ECO:0007669"/>
    <property type="project" value="InterPro"/>
</dbReference>
<dbReference type="InterPro" id="IPR002156">
    <property type="entry name" value="RNaseH_domain"/>
</dbReference>
<evidence type="ECO:0000313" key="3">
    <source>
        <dbReference type="Proteomes" id="UP000265520"/>
    </source>
</evidence>
<protein>
    <recommendedName>
        <fullName evidence="1">RNase H type-1 domain-containing protein</fullName>
    </recommendedName>
</protein>
<dbReference type="EMBL" id="LXQA010621028">
    <property type="protein sequence ID" value="MCI62562.1"/>
    <property type="molecule type" value="Genomic_DNA"/>
</dbReference>
<sequence>VTTMRTCFRNHIGNFVAGFTQRQQATLSTVEDEAWALIQAMKEAIHRGFDRV</sequence>
<evidence type="ECO:0000259" key="1">
    <source>
        <dbReference type="Pfam" id="PF13456"/>
    </source>
</evidence>
<evidence type="ECO:0000313" key="2">
    <source>
        <dbReference type="EMBL" id="MCI62562.1"/>
    </source>
</evidence>
<dbReference type="Pfam" id="PF13456">
    <property type="entry name" value="RVT_3"/>
    <property type="match status" value="1"/>
</dbReference>
<dbReference type="Proteomes" id="UP000265520">
    <property type="component" value="Unassembled WGS sequence"/>
</dbReference>